<dbReference type="eggNOG" id="ENOG502S4UW">
    <property type="taxonomic scope" value="Eukaryota"/>
</dbReference>
<dbReference type="GeneID" id="7836244"/>
<gene>
    <name evidence="2" type="ORF">TTHERM_00721890</name>
</gene>
<dbReference type="OrthoDB" id="6338748at2759"/>
<feature type="domain" description="DUF5077" evidence="1">
    <location>
        <begin position="6"/>
        <end position="131"/>
    </location>
</feature>
<accession>Q22FX0</accession>
<dbReference type="RefSeq" id="XP_001031919.1">
    <property type="nucleotide sequence ID" value="XM_001031919.1"/>
</dbReference>
<dbReference type="HOGENOM" id="CLU_032971_0_0_1"/>
<dbReference type="InterPro" id="IPR021862">
    <property type="entry name" value="DUF3472"/>
</dbReference>
<proteinExistence type="predicted"/>
<dbReference type="Pfam" id="PF11958">
    <property type="entry name" value="DUF3472"/>
    <property type="match status" value="1"/>
</dbReference>
<evidence type="ECO:0000259" key="1">
    <source>
        <dbReference type="Pfam" id="PF16871"/>
    </source>
</evidence>
<dbReference type="KEGG" id="tet:TTHERM_00721890"/>
<reference evidence="3" key="1">
    <citation type="journal article" date="2006" name="PLoS Biol.">
        <title>Macronuclear genome sequence of the ciliate Tetrahymena thermophila, a model eukaryote.</title>
        <authorList>
            <person name="Eisen J.A."/>
            <person name="Coyne R.S."/>
            <person name="Wu M."/>
            <person name="Wu D."/>
            <person name="Thiagarajan M."/>
            <person name="Wortman J.R."/>
            <person name="Badger J.H."/>
            <person name="Ren Q."/>
            <person name="Amedeo P."/>
            <person name="Jones K.M."/>
            <person name="Tallon L.J."/>
            <person name="Delcher A.L."/>
            <person name="Salzberg S.L."/>
            <person name="Silva J.C."/>
            <person name="Haas B.J."/>
            <person name="Majoros W.H."/>
            <person name="Farzad M."/>
            <person name="Carlton J.M."/>
            <person name="Smith R.K. Jr."/>
            <person name="Garg J."/>
            <person name="Pearlman R.E."/>
            <person name="Karrer K.M."/>
            <person name="Sun L."/>
            <person name="Manning G."/>
            <person name="Elde N.C."/>
            <person name="Turkewitz A.P."/>
            <person name="Asai D.J."/>
            <person name="Wilkes D.E."/>
            <person name="Wang Y."/>
            <person name="Cai H."/>
            <person name="Collins K."/>
            <person name="Stewart B.A."/>
            <person name="Lee S.R."/>
            <person name="Wilamowska K."/>
            <person name="Weinberg Z."/>
            <person name="Ruzzo W.L."/>
            <person name="Wloga D."/>
            <person name="Gaertig J."/>
            <person name="Frankel J."/>
            <person name="Tsao C.-C."/>
            <person name="Gorovsky M.A."/>
            <person name="Keeling P.J."/>
            <person name="Waller R.F."/>
            <person name="Patron N.J."/>
            <person name="Cherry J.M."/>
            <person name="Stover N.A."/>
            <person name="Krieger C.J."/>
            <person name="del Toro C."/>
            <person name="Ryder H.F."/>
            <person name="Williamson S.C."/>
            <person name="Barbeau R.A."/>
            <person name="Hamilton E.P."/>
            <person name="Orias E."/>
        </authorList>
    </citation>
    <scope>NUCLEOTIDE SEQUENCE [LARGE SCALE GENOMIC DNA]</scope>
    <source>
        <strain evidence="3">SB210</strain>
    </source>
</reference>
<dbReference type="InParanoid" id="Q22FX0"/>
<evidence type="ECO:0000313" key="3">
    <source>
        <dbReference type="Proteomes" id="UP000009168"/>
    </source>
</evidence>
<dbReference type="InterPro" id="IPR031712">
    <property type="entry name" value="DUF5077"/>
</dbReference>
<protein>
    <submittedName>
        <fullName evidence="2">Nematoblast specific protein</fullName>
    </submittedName>
</protein>
<dbReference type="EMBL" id="GG662576">
    <property type="protein sequence ID" value="EAR84256.1"/>
    <property type="molecule type" value="Genomic_DNA"/>
</dbReference>
<evidence type="ECO:0000313" key="2">
    <source>
        <dbReference type="EMBL" id="EAR84256.1"/>
    </source>
</evidence>
<dbReference type="AlphaFoldDB" id="Q22FX0"/>
<sequence length="401" mass="45733">MTDINISFGWNTYQSCQTKTCSYSYIQESGISYWRDSNIIISLFFYVTVAGVYDMSLISDEIQREAEVLVTIPTLSYKYYAKFNPENLNLSLGSIQIDNPGYVKVNFQGTKSMINRKTGNYPKLKSLVVSNVVNRNAIKFVQDSFSSHFGRRGPSVHLNYNLASQTKIKHFFNEVTVPKYWDVVGTYAMAIGFQYGYFGMQVNSESERRILFSVWSPQETDDPSSILPENQVKLVQKGNNTVINDFGNEGSGGQSYLVYPWVAGVSYQFRLIGYPNKNGYSTFSAYFKDPTKSEGYILIASWKRPKTQSYLTGLYSFLENFDPEKGNLSRKAYFNNQKAVNYNGKDVKVLSASFSYDETADKQQRYDYDGGVDAENGYYLKNCGFFDKTKVRKGEVFTKSK</sequence>
<organism evidence="2 3">
    <name type="scientific">Tetrahymena thermophila (strain SB210)</name>
    <dbReference type="NCBI Taxonomy" id="312017"/>
    <lineage>
        <taxon>Eukaryota</taxon>
        <taxon>Sar</taxon>
        <taxon>Alveolata</taxon>
        <taxon>Ciliophora</taxon>
        <taxon>Intramacronucleata</taxon>
        <taxon>Oligohymenophorea</taxon>
        <taxon>Hymenostomatida</taxon>
        <taxon>Tetrahymenina</taxon>
        <taxon>Tetrahymenidae</taxon>
        <taxon>Tetrahymena</taxon>
    </lineage>
</organism>
<keyword evidence="3" id="KW-1185">Reference proteome</keyword>
<name>Q22FX0_TETTS</name>
<dbReference type="Pfam" id="PF16871">
    <property type="entry name" value="DUF5077"/>
    <property type="match status" value="1"/>
</dbReference>
<dbReference type="Proteomes" id="UP000009168">
    <property type="component" value="Unassembled WGS sequence"/>
</dbReference>